<dbReference type="EMBL" id="JAATEN010000003">
    <property type="protein sequence ID" value="NJP99873.1"/>
    <property type="molecule type" value="Genomic_DNA"/>
</dbReference>
<dbReference type="CDD" id="cd01107">
    <property type="entry name" value="HTH_BmrR"/>
    <property type="match status" value="1"/>
</dbReference>
<evidence type="ECO:0000313" key="4">
    <source>
        <dbReference type="EMBL" id="NJP99873.1"/>
    </source>
</evidence>
<dbReference type="InterPro" id="IPR011256">
    <property type="entry name" value="Reg_factor_effector_dom_sf"/>
</dbReference>
<dbReference type="PANTHER" id="PTHR30204:SF97">
    <property type="entry name" value="MERR FAMILY REGULATORY PROTEIN"/>
    <property type="match status" value="1"/>
</dbReference>
<dbReference type="PROSITE" id="PS50937">
    <property type="entry name" value="HTH_MERR_2"/>
    <property type="match status" value="1"/>
</dbReference>
<name>A0ABX1BX36_9ACTN</name>
<dbReference type="SMART" id="SM00422">
    <property type="entry name" value="HTH_MERR"/>
    <property type="match status" value="1"/>
</dbReference>
<accession>A0ABX1BX36</accession>
<reference evidence="4 5" key="1">
    <citation type="submission" date="2020-03" db="EMBL/GenBank/DDBJ databases">
        <title>WGS of actinomycetes isolated from Thailand.</title>
        <authorList>
            <person name="Thawai C."/>
        </authorList>
    </citation>
    <scope>NUCLEOTIDE SEQUENCE [LARGE SCALE GENOMIC DNA]</scope>
    <source>
        <strain evidence="4 5">PLAI 1-29</strain>
    </source>
</reference>
<dbReference type="SUPFAM" id="SSF46955">
    <property type="entry name" value="Putative DNA-binding domain"/>
    <property type="match status" value="1"/>
</dbReference>
<dbReference type="InterPro" id="IPR029442">
    <property type="entry name" value="GyrI-like"/>
</dbReference>
<feature type="coiled-coil region" evidence="2">
    <location>
        <begin position="86"/>
        <end position="113"/>
    </location>
</feature>
<keyword evidence="1" id="KW-0238">DNA-binding</keyword>
<evidence type="ECO:0000256" key="1">
    <source>
        <dbReference type="ARBA" id="ARBA00023125"/>
    </source>
</evidence>
<feature type="domain" description="HTH merR-type" evidence="3">
    <location>
        <begin position="1"/>
        <end position="71"/>
    </location>
</feature>
<evidence type="ECO:0000313" key="5">
    <source>
        <dbReference type="Proteomes" id="UP000695264"/>
    </source>
</evidence>
<dbReference type="Gene3D" id="1.10.1660.10">
    <property type="match status" value="1"/>
</dbReference>
<gene>
    <name evidence="4" type="ORF">HCK00_04790</name>
</gene>
<dbReference type="PANTHER" id="PTHR30204">
    <property type="entry name" value="REDOX-CYCLING DRUG-SENSING TRANSCRIPTIONAL ACTIVATOR SOXR"/>
    <property type="match status" value="1"/>
</dbReference>
<keyword evidence="5" id="KW-1185">Reference proteome</keyword>
<dbReference type="InterPro" id="IPR009061">
    <property type="entry name" value="DNA-bd_dom_put_sf"/>
</dbReference>
<dbReference type="Pfam" id="PF06445">
    <property type="entry name" value="GyrI-like"/>
    <property type="match status" value="1"/>
</dbReference>
<dbReference type="Gene3D" id="3.20.80.10">
    <property type="entry name" value="Regulatory factor, effector binding domain"/>
    <property type="match status" value="1"/>
</dbReference>
<sequence>MFTIGDFARHGRVSVRMLRHYDATGLLRPAHVDPATGYRHYTAAQLTRLNRIIALKELGFTLQQVRDIVDEKVTAEELRGMLRLRRAELEAAMTAAAARLAQVEARLRSIESEGHMPSNDVVVKSVPAVRVAELTAVAASYDPQDITPVISPLYDELFRRLETAGIAPAGPTLAYYEDAPEGGGAVTVHACVQVSATEQASAPGAAGGAGGGDGLRVHDLPAFERAATIVHRGSMDGVLPTAQALDRWIEGNGHRSAGYPREITLECPENRDDWVTELQTPVVERAPAGA</sequence>
<organism evidence="4 5">
    <name type="scientific">Streptomyces zingiberis</name>
    <dbReference type="NCBI Taxonomy" id="2053010"/>
    <lineage>
        <taxon>Bacteria</taxon>
        <taxon>Bacillati</taxon>
        <taxon>Actinomycetota</taxon>
        <taxon>Actinomycetes</taxon>
        <taxon>Kitasatosporales</taxon>
        <taxon>Streptomycetaceae</taxon>
        <taxon>Streptomyces</taxon>
    </lineage>
</organism>
<dbReference type="InterPro" id="IPR047057">
    <property type="entry name" value="MerR_fam"/>
</dbReference>
<dbReference type="InterPro" id="IPR010499">
    <property type="entry name" value="AraC_E-bd"/>
</dbReference>
<proteinExistence type="predicted"/>
<dbReference type="RefSeq" id="WP_168100492.1">
    <property type="nucleotide sequence ID" value="NZ_JAATEN010000003.1"/>
</dbReference>
<evidence type="ECO:0000256" key="2">
    <source>
        <dbReference type="SAM" id="Coils"/>
    </source>
</evidence>
<dbReference type="SUPFAM" id="SSF55136">
    <property type="entry name" value="Probable bacterial effector-binding domain"/>
    <property type="match status" value="1"/>
</dbReference>
<evidence type="ECO:0000259" key="3">
    <source>
        <dbReference type="PROSITE" id="PS50937"/>
    </source>
</evidence>
<dbReference type="InterPro" id="IPR000551">
    <property type="entry name" value="MerR-type_HTH_dom"/>
</dbReference>
<dbReference type="Proteomes" id="UP000695264">
    <property type="component" value="Unassembled WGS sequence"/>
</dbReference>
<dbReference type="Pfam" id="PF13411">
    <property type="entry name" value="MerR_1"/>
    <property type="match status" value="1"/>
</dbReference>
<comment type="caution">
    <text evidence="4">The sequence shown here is derived from an EMBL/GenBank/DDBJ whole genome shotgun (WGS) entry which is preliminary data.</text>
</comment>
<protein>
    <submittedName>
        <fullName evidence="4">MerR family transcriptional regulator</fullName>
    </submittedName>
</protein>
<keyword evidence="2" id="KW-0175">Coiled coil</keyword>
<dbReference type="SMART" id="SM00871">
    <property type="entry name" value="AraC_E_bind"/>
    <property type="match status" value="1"/>
</dbReference>